<name>A9YXZ5_9BACL</name>
<dbReference type="InterPro" id="IPR008160">
    <property type="entry name" value="Collagen"/>
</dbReference>
<accession>A9YXZ5</accession>
<dbReference type="GO" id="GO:0030020">
    <property type="term" value="F:extracellular matrix structural constituent conferring tensile strength"/>
    <property type="evidence" value="ECO:0007669"/>
    <property type="project" value="TreeGrafter"/>
</dbReference>
<feature type="non-terminal residue" evidence="2">
    <location>
        <position position="315"/>
    </location>
</feature>
<dbReference type="GO" id="GO:0030198">
    <property type="term" value="P:extracellular matrix organization"/>
    <property type="evidence" value="ECO:0007669"/>
    <property type="project" value="TreeGrafter"/>
</dbReference>
<dbReference type="AlphaFoldDB" id="A9YXZ5"/>
<reference evidence="3" key="3">
    <citation type="journal article" date="2011" name="Res. Microbiol.">
        <title>Characterisation of a large family of polymorphic collagen-like proteins in the endospore-forming bacterium Pasteuria ramosa.</title>
        <authorList>
            <person name="McElroy K."/>
            <person name="Mouton L."/>
            <person name="Du Pasquier L."/>
            <person name="Qi W."/>
            <person name="Ebert D."/>
        </authorList>
    </citation>
    <scope>NUCLEOTIDE SEQUENCE</scope>
</reference>
<protein>
    <submittedName>
        <fullName evidence="3">Collagen-like protein</fullName>
    </submittedName>
    <submittedName>
        <fullName evidence="2">PclC</fullName>
    </submittedName>
</protein>
<dbReference type="Pfam" id="PF01391">
    <property type="entry name" value="Collagen"/>
    <property type="match status" value="1"/>
</dbReference>
<dbReference type="GO" id="GO:0005615">
    <property type="term" value="C:extracellular space"/>
    <property type="evidence" value="ECO:0007669"/>
    <property type="project" value="TreeGrafter"/>
</dbReference>
<reference evidence="3" key="2">
    <citation type="submission" date="2010-08" db="EMBL/GenBank/DDBJ databases">
        <authorList>
            <person name="McElroy K.E."/>
        </authorList>
    </citation>
    <scope>NUCLEOTIDE SEQUENCE</scope>
</reference>
<feature type="compositionally biased region" description="Low complexity" evidence="1">
    <location>
        <begin position="1"/>
        <end position="17"/>
    </location>
</feature>
<dbReference type="PANTHER" id="PTHR24023">
    <property type="entry name" value="COLLAGEN ALPHA"/>
    <property type="match status" value="1"/>
</dbReference>
<evidence type="ECO:0000313" key="2">
    <source>
        <dbReference type="EMBL" id="ABY19406.1"/>
    </source>
</evidence>
<evidence type="ECO:0000256" key="1">
    <source>
        <dbReference type="SAM" id="MobiDB-lite"/>
    </source>
</evidence>
<proteinExistence type="predicted"/>
<evidence type="ECO:0000313" key="3">
    <source>
        <dbReference type="EMBL" id="ADU04111.1"/>
    </source>
</evidence>
<dbReference type="PANTHER" id="PTHR24023:SF1095">
    <property type="entry name" value="EGF-LIKE DOMAIN-CONTAINING PROTEIN"/>
    <property type="match status" value="1"/>
</dbReference>
<dbReference type="InterPro" id="IPR050149">
    <property type="entry name" value="Collagen_superfamily"/>
</dbReference>
<gene>
    <name evidence="3" type="primary">Pcl27</name>
</gene>
<feature type="region of interest" description="Disordered" evidence="1">
    <location>
        <begin position="1"/>
        <end position="97"/>
    </location>
</feature>
<reference evidence="2" key="1">
    <citation type="submission" date="2007-11" db="EMBL/GenBank/DDBJ databases">
        <title>Identification of polymorphic collagen-like surface proteins in Pasteuria ramosa.</title>
        <authorList>
            <person name="Mouton L."/>
            <person name="Du Pasquier L."/>
            <person name="Traunecker E."/>
            <person name="Ebert D."/>
        </authorList>
    </citation>
    <scope>NUCLEOTIDE SEQUENCE</scope>
    <source>
        <strain evidence="2">P1</strain>
    </source>
</reference>
<sequence>MSILIGETGPTGPTGTKGNPGGQKGITGTTGPNILGVTGETGPQGHLGPAGKDGPMGTTGITGITGIAGESITGPQGNQGNTGPIGPTGSAGNTGPAGNISVIIGPTGITGPMGPVGLTGITGVIGNTGSTGSIGNQGLKNAQGAVGPVGIIGNTGSTGSPAPADIVYFGSIITSSTVFNQTISWNYQINTSANISLANATQISLNPGVYIIYYNTNQKHFGGDSWLVVNSGSAGMYGNNFPDSNKFYSLHSGSSTLPIAGWQNQYLTFFCSVTSKANISMIIYWNTENSLSYPAIQTALPYSPLNASIVFRKIG</sequence>
<dbReference type="GO" id="GO:0031012">
    <property type="term" value="C:extracellular matrix"/>
    <property type="evidence" value="ECO:0007669"/>
    <property type="project" value="TreeGrafter"/>
</dbReference>
<dbReference type="EMBL" id="HQ010390">
    <property type="protein sequence ID" value="ADU04111.1"/>
    <property type="molecule type" value="Genomic_DNA"/>
</dbReference>
<organism evidence="2">
    <name type="scientific">Pasteuria ramosa</name>
    <dbReference type="NCBI Taxonomy" id="225322"/>
    <lineage>
        <taxon>Bacteria</taxon>
        <taxon>Bacillati</taxon>
        <taxon>Bacillota</taxon>
        <taxon>Bacilli</taxon>
        <taxon>Bacillales</taxon>
        <taxon>Pasteuriaceae</taxon>
        <taxon>Pasteuria</taxon>
    </lineage>
</organism>
<dbReference type="EMBL" id="EU309710">
    <property type="protein sequence ID" value="ABY19406.1"/>
    <property type="molecule type" value="Genomic_DNA"/>
</dbReference>
<feature type="compositionally biased region" description="Low complexity" evidence="1">
    <location>
        <begin position="58"/>
        <end position="74"/>
    </location>
</feature>